<protein>
    <recommendedName>
        <fullName evidence="3">mannan endo-1,6-alpha-mannosidase</fullName>
        <ecNumber evidence="3">3.2.1.101</ecNumber>
    </recommendedName>
</protein>
<dbReference type="InterPro" id="IPR008928">
    <property type="entry name" value="6-hairpin_glycosidase_sf"/>
</dbReference>
<keyword evidence="9" id="KW-1185">Reference proteome</keyword>
<dbReference type="GO" id="GO:0008496">
    <property type="term" value="F:mannan endo-1,6-alpha-mannosidase activity"/>
    <property type="evidence" value="ECO:0007669"/>
    <property type="project" value="UniProtKB-EC"/>
</dbReference>
<keyword evidence="7" id="KW-0326">Glycosidase</keyword>
<comment type="caution">
    <text evidence="8">The sequence shown here is derived from an EMBL/GenBank/DDBJ whole genome shotgun (WGS) entry which is preliminary data.</text>
</comment>
<proteinExistence type="inferred from homology"/>
<dbReference type="Pfam" id="PF03663">
    <property type="entry name" value="Glyco_hydro_76"/>
    <property type="match status" value="1"/>
</dbReference>
<evidence type="ECO:0000256" key="7">
    <source>
        <dbReference type="ARBA" id="ARBA00023295"/>
    </source>
</evidence>
<evidence type="ECO:0000313" key="8">
    <source>
        <dbReference type="EMBL" id="KAJ3104391.1"/>
    </source>
</evidence>
<reference evidence="8" key="1">
    <citation type="submission" date="2020-05" db="EMBL/GenBank/DDBJ databases">
        <title>Phylogenomic resolution of chytrid fungi.</title>
        <authorList>
            <person name="Stajich J.E."/>
            <person name="Amses K."/>
            <person name="Simmons R."/>
            <person name="Seto K."/>
            <person name="Myers J."/>
            <person name="Bonds A."/>
            <person name="Quandt C.A."/>
            <person name="Barry K."/>
            <person name="Liu P."/>
            <person name="Grigoriev I."/>
            <person name="Longcore J.E."/>
            <person name="James T.Y."/>
        </authorList>
    </citation>
    <scope>NUCLEOTIDE SEQUENCE</scope>
    <source>
        <strain evidence="8">JEL0513</strain>
    </source>
</reference>
<evidence type="ECO:0000256" key="5">
    <source>
        <dbReference type="ARBA" id="ARBA00022801"/>
    </source>
</evidence>
<dbReference type="EMBL" id="JADGJH010002059">
    <property type="protein sequence ID" value="KAJ3104391.1"/>
    <property type="molecule type" value="Genomic_DNA"/>
</dbReference>
<dbReference type="SUPFAM" id="SSF48208">
    <property type="entry name" value="Six-hairpin glycosidases"/>
    <property type="match status" value="1"/>
</dbReference>
<evidence type="ECO:0000256" key="2">
    <source>
        <dbReference type="ARBA" id="ARBA00009699"/>
    </source>
</evidence>
<dbReference type="InterPro" id="IPR005198">
    <property type="entry name" value="Glyco_hydro_76"/>
</dbReference>
<comment type="catalytic activity">
    <reaction evidence="1">
        <text>Random hydrolysis of (1-&gt;6)-alpha-D-mannosidic linkages in unbranched (1-&gt;6)-mannans.</text>
        <dbReference type="EC" id="3.2.1.101"/>
    </reaction>
</comment>
<dbReference type="Gene3D" id="1.50.10.20">
    <property type="match status" value="1"/>
</dbReference>
<organism evidence="8 9">
    <name type="scientific">Physocladia obscura</name>
    <dbReference type="NCBI Taxonomy" id="109957"/>
    <lineage>
        <taxon>Eukaryota</taxon>
        <taxon>Fungi</taxon>
        <taxon>Fungi incertae sedis</taxon>
        <taxon>Chytridiomycota</taxon>
        <taxon>Chytridiomycota incertae sedis</taxon>
        <taxon>Chytridiomycetes</taxon>
        <taxon>Chytridiales</taxon>
        <taxon>Chytriomycetaceae</taxon>
        <taxon>Physocladia</taxon>
    </lineage>
</organism>
<evidence type="ECO:0000256" key="1">
    <source>
        <dbReference type="ARBA" id="ARBA00001452"/>
    </source>
</evidence>
<dbReference type="InterPro" id="IPR014480">
    <property type="entry name" value="Mannan-1_6-alpha_mannosidase"/>
</dbReference>
<dbReference type="PANTHER" id="PTHR12145:SF36">
    <property type="entry name" value="MANNAN ENDO-1,6-ALPHA-MANNOSIDASE DCW1"/>
    <property type="match status" value="1"/>
</dbReference>
<gene>
    <name evidence="8" type="primary">DCW1_2</name>
    <name evidence="8" type="ORF">HK100_004059</name>
</gene>
<evidence type="ECO:0000313" key="9">
    <source>
        <dbReference type="Proteomes" id="UP001211907"/>
    </source>
</evidence>
<dbReference type="GO" id="GO:0009272">
    <property type="term" value="P:fungal-type cell wall biogenesis"/>
    <property type="evidence" value="ECO:0007669"/>
    <property type="project" value="TreeGrafter"/>
</dbReference>
<name>A0AAD5XE34_9FUNG</name>
<sequence>MKYSGDYTWLEFVDGNMQLAAGGNNDFLDGSSALASLTGRWNDDIGWWALGTMTATEAFGTTGIVASHNIQVGFNPAYITLANNTFYEIYMNWDSTTCNGGIFWSRDRTSGSASSKLKSTITNVEEMELAARLHVVTGGGDYKEKFDLIYSWLKSSGLISADYTVYDSLEIIQCIPSYNEVENCWLHYL</sequence>
<keyword evidence="5 8" id="KW-0378">Hydrolase</keyword>
<keyword evidence="6" id="KW-0325">Glycoprotein</keyword>
<keyword evidence="4" id="KW-0732">Signal</keyword>
<accession>A0AAD5XE34</accession>
<evidence type="ECO:0000256" key="6">
    <source>
        <dbReference type="ARBA" id="ARBA00023180"/>
    </source>
</evidence>
<dbReference type="PANTHER" id="PTHR12145">
    <property type="entry name" value="MANNAN ENDO-1,6-ALPHA-MANNOSIDASE DCW1"/>
    <property type="match status" value="1"/>
</dbReference>
<dbReference type="GO" id="GO:0016052">
    <property type="term" value="P:carbohydrate catabolic process"/>
    <property type="evidence" value="ECO:0007669"/>
    <property type="project" value="InterPro"/>
</dbReference>
<evidence type="ECO:0000256" key="3">
    <source>
        <dbReference type="ARBA" id="ARBA00012350"/>
    </source>
</evidence>
<dbReference type="Proteomes" id="UP001211907">
    <property type="component" value="Unassembled WGS sequence"/>
</dbReference>
<dbReference type="AlphaFoldDB" id="A0AAD5XE34"/>
<comment type="similarity">
    <text evidence="2">Belongs to the glycosyl hydrolase 76 family.</text>
</comment>
<evidence type="ECO:0000256" key="4">
    <source>
        <dbReference type="ARBA" id="ARBA00022729"/>
    </source>
</evidence>
<dbReference type="EC" id="3.2.1.101" evidence="3"/>